<feature type="compositionally biased region" description="Polar residues" evidence="2">
    <location>
        <begin position="11"/>
        <end position="31"/>
    </location>
</feature>
<gene>
    <name evidence="4" type="ORF">NW762_002195</name>
</gene>
<protein>
    <recommendedName>
        <fullName evidence="3">Pentatricopeptide repeat-containing protein-mitochondrial domain-containing protein</fullName>
    </recommendedName>
</protein>
<keyword evidence="5" id="KW-1185">Reference proteome</keyword>
<reference evidence="4" key="1">
    <citation type="submission" date="2022-09" db="EMBL/GenBank/DDBJ databases">
        <title>Fusarium specimens isolated from Avocado Roots.</title>
        <authorList>
            <person name="Stajich J."/>
            <person name="Roper C."/>
            <person name="Heimlech-Rivalta G."/>
        </authorList>
    </citation>
    <scope>NUCLEOTIDE SEQUENCE</scope>
    <source>
        <strain evidence="4">CF00136</strain>
    </source>
</reference>
<name>A0A9W8SF85_9HYPO</name>
<evidence type="ECO:0000313" key="4">
    <source>
        <dbReference type="EMBL" id="KAJ4270508.1"/>
    </source>
</evidence>
<dbReference type="AlphaFoldDB" id="A0A9W8SF85"/>
<dbReference type="Pfam" id="PF23276">
    <property type="entry name" value="TPR_24"/>
    <property type="match status" value="1"/>
</dbReference>
<evidence type="ECO:0000259" key="3">
    <source>
        <dbReference type="Pfam" id="PF23276"/>
    </source>
</evidence>
<accession>A0A9W8SF85</accession>
<sequence length="568" mass="64256">MIQRRRFGSNALESTASSNEVQSLNSPNNQPEARKRLTPIHLNPILQTKNPDYNAVSTPDILDALRTLRAPFDDEAATRIENRHKTIISLVRYLVRYRDYPLDSFIYECMMAAMADPTGSSLGVRRLLEDMLEHKISYTAELCYTALEALTVHPDYVVRQDIIDIMNRYWFEFTVPAKQSIALGMLRDGQYELALDKLTELIGSKDRVDLWVYDIFIVEFGRMGFLDEMLQILKKRKHAKGTDDAFRSIMLMALDIFSQAFHLKGTVFAWADVIQNSVHNPSTGILENVLATGAKHGDTSLTTKALDLLSQRTNGRLLHQHHEAVVEAFVNAGDMVSAFGTLKMVQNSGFAVIKGNTRLIYRHLLKNPDLIDTAVSTITNMHKEGPLPLQLVMVTVEAIAQAQNAEAAMPLYRDIYFLTGHHPRFVLINHLLERSAGIETKYALAKDFNALVSVDDNKPDQVLSACEIMIPACAEKGDFDLAFKLAGSVKLLNKRMESRNKLNNDGSPRYKPWQTHEWVEPLIDHALKAKDSRVWRFVDELSQGDDASAKTIWQLLERHPIERPAKES</sequence>
<organism evidence="4 5">
    <name type="scientific">Fusarium torreyae</name>
    <dbReference type="NCBI Taxonomy" id="1237075"/>
    <lineage>
        <taxon>Eukaryota</taxon>
        <taxon>Fungi</taxon>
        <taxon>Dikarya</taxon>
        <taxon>Ascomycota</taxon>
        <taxon>Pezizomycotina</taxon>
        <taxon>Sordariomycetes</taxon>
        <taxon>Hypocreomycetidae</taxon>
        <taxon>Hypocreales</taxon>
        <taxon>Nectriaceae</taxon>
        <taxon>Fusarium</taxon>
    </lineage>
</organism>
<keyword evidence="1" id="KW-0677">Repeat</keyword>
<feature type="domain" description="Pentatricopeptide repeat-containing protein-mitochondrial" evidence="3">
    <location>
        <begin position="284"/>
        <end position="415"/>
    </location>
</feature>
<dbReference type="EMBL" id="JAOQAZ010000002">
    <property type="protein sequence ID" value="KAJ4270508.1"/>
    <property type="molecule type" value="Genomic_DNA"/>
</dbReference>
<evidence type="ECO:0000313" key="5">
    <source>
        <dbReference type="Proteomes" id="UP001152049"/>
    </source>
</evidence>
<evidence type="ECO:0000256" key="2">
    <source>
        <dbReference type="SAM" id="MobiDB-lite"/>
    </source>
</evidence>
<dbReference type="OrthoDB" id="747253at2759"/>
<feature type="region of interest" description="Disordered" evidence="2">
    <location>
        <begin position="1"/>
        <end position="34"/>
    </location>
</feature>
<evidence type="ECO:0000256" key="1">
    <source>
        <dbReference type="ARBA" id="ARBA00022737"/>
    </source>
</evidence>
<dbReference type="InterPro" id="IPR057027">
    <property type="entry name" value="TPR_mt"/>
</dbReference>
<dbReference type="Proteomes" id="UP001152049">
    <property type="component" value="Unassembled WGS sequence"/>
</dbReference>
<comment type="caution">
    <text evidence="4">The sequence shown here is derived from an EMBL/GenBank/DDBJ whole genome shotgun (WGS) entry which is preliminary data.</text>
</comment>
<proteinExistence type="predicted"/>